<evidence type="ECO:0000313" key="2">
    <source>
        <dbReference type="Proteomes" id="UP001501079"/>
    </source>
</evidence>
<protein>
    <submittedName>
        <fullName evidence="1">Uncharacterized protein</fullName>
    </submittedName>
</protein>
<name>A0ABP8A2M0_9MICO</name>
<accession>A0ABP8A2M0</accession>
<comment type="caution">
    <text evidence="1">The sequence shown here is derived from an EMBL/GenBank/DDBJ whole genome shotgun (WGS) entry which is preliminary data.</text>
</comment>
<keyword evidence="2" id="KW-1185">Reference proteome</keyword>
<dbReference type="EMBL" id="BAABBW010000004">
    <property type="protein sequence ID" value="GAA4176362.1"/>
    <property type="molecule type" value="Genomic_DNA"/>
</dbReference>
<evidence type="ECO:0000313" key="1">
    <source>
        <dbReference type="EMBL" id="GAA4176362.1"/>
    </source>
</evidence>
<organism evidence="1 2">
    <name type="scientific">Gryllotalpicola koreensis</name>
    <dbReference type="NCBI Taxonomy" id="993086"/>
    <lineage>
        <taxon>Bacteria</taxon>
        <taxon>Bacillati</taxon>
        <taxon>Actinomycetota</taxon>
        <taxon>Actinomycetes</taxon>
        <taxon>Micrococcales</taxon>
        <taxon>Microbacteriaceae</taxon>
        <taxon>Gryllotalpicola</taxon>
    </lineage>
</organism>
<dbReference type="Proteomes" id="UP001501079">
    <property type="component" value="Unassembled WGS sequence"/>
</dbReference>
<proteinExistence type="predicted"/>
<sequence length="71" mass="7546">MTVTDVATFIPDPSSVNVYESETLVKATPLIPKEELDARCVATVRARNAEDAAAQILALLGLPQMAFGRSA</sequence>
<gene>
    <name evidence="1" type="ORF">GCM10022287_23440</name>
</gene>
<reference evidence="2" key="1">
    <citation type="journal article" date="2019" name="Int. J. Syst. Evol. Microbiol.">
        <title>The Global Catalogue of Microorganisms (GCM) 10K type strain sequencing project: providing services to taxonomists for standard genome sequencing and annotation.</title>
        <authorList>
            <consortium name="The Broad Institute Genomics Platform"/>
            <consortium name="The Broad Institute Genome Sequencing Center for Infectious Disease"/>
            <person name="Wu L."/>
            <person name="Ma J."/>
        </authorList>
    </citation>
    <scope>NUCLEOTIDE SEQUENCE [LARGE SCALE GENOMIC DNA]</scope>
    <source>
        <strain evidence="2">JCM 17591</strain>
    </source>
</reference>